<dbReference type="Pfam" id="PF05485">
    <property type="entry name" value="THAP"/>
    <property type="match status" value="1"/>
</dbReference>
<comment type="caution">
    <text evidence="7">The sequence shown here is derived from an EMBL/GenBank/DDBJ whole genome shotgun (WGS) entry which is preliminary data.</text>
</comment>
<evidence type="ECO:0000256" key="1">
    <source>
        <dbReference type="ARBA" id="ARBA00022723"/>
    </source>
</evidence>
<evidence type="ECO:0000313" key="7">
    <source>
        <dbReference type="EMBL" id="KAK4004381.1"/>
    </source>
</evidence>
<dbReference type="PANTHER" id="PTHR46600:SF7">
    <property type="entry name" value="SI:DKEY-228B2.6-RELATED"/>
    <property type="match status" value="1"/>
</dbReference>
<organism evidence="7 8">
    <name type="scientific">Daphnia magna</name>
    <dbReference type="NCBI Taxonomy" id="35525"/>
    <lineage>
        <taxon>Eukaryota</taxon>
        <taxon>Metazoa</taxon>
        <taxon>Ecdysozoa</taxon>
        <taxon>Arthropoda</taxon>
        <taxon>Crustacea</taxon>
        <taxon>Branchiopoda</taxon>
        <taxon>Diplostraca</taxon>
        <taxon>Cladocera</taxon>
        <taxon>Anomopoda</taxon>
        <taxon>Daphniidae</taxon>
        <taxon>Daphnia</taxon>
    </lineage>
</organism>
<dbReference type="SUPFAM" id="SSF57716">
    <property type="entry name" value="Glucocorticoid receptor-like (DNA-binding domain)"/>
    <property type="match status" value="1"/>
</dbReference>
<name>A0ABQ9YUT4_9CRUS</name>
<dbReference type="EMBL" id="JAOYFB010000001">
    <property type="protein sequence ID" value="KAK4004381.1"/>
    <property type="molecule type" value="Genomic_DNA"/>
</dbReference>
<dbReference type="PANTHER" id="PTHR46600">
    <property type="entry name" value="THAP DOMAIN-CONTAINING"/>
    <property type="match status" value="1"/>
</dbReference>
<keyword evidence="4 5" id="KW-0238">DNA-binding</keyword>
<dbReference type="SMART" id="SM00980">
    <property type="entry name" value="THAP"/>
    <property type="match status" value="1"/>
</dbReference>
<dbReference type="PROSITE" id="PS50950">
    <property type="entry name" value="ZF_THAP"/>
    <property type="match status" value="1"/>
</dbReference>
<sequence>MYSQSVRHSGESPQKTRIIQPVNQLFTNEDEQEQSNAPAIAFYSNGQEAGYLPAESMLSHILFKGARVSAGQCIGYGKRVLNQKVTYHTFPKEENRIEKWIKHLHSSVLNGSSAYSLLKFSDYTVICSDHFEENFTGNTNILKKSAVPTLFNKVAVIQANEQINLPNKRILMMHNGNASTQPIHSSINSTQDTGLTIFDLVNRVAPINHVVKQGIKIIAPTTVSINVEDWCIPTDIPPTAVTSVERMDQSLNVVSSLENEVTAKASSSKKIYRKQNGSPFYGNKLQRYQYMMKKLRKMASSLQKSVNKITTLVGEENIEFLKEDPRMRKCITCVRKIIEQEGNKNCDANAKSSFLLSQVLNFSEDKSRLRYDQWTIRTR</sequence>
<keyword evidence="8" id="KW-1185">Reference proteome</keyword>
<keyword evidence="2 5" id="KW-0863">Zinc-finger</keyword>
<dbReference type="SMART" id="SM00692">
    <property type="entry name" value="DM3"/>
    <property type="match status" value="1"/>
</dbReference>
<protein>
    <recommendedName>
        <fullName evidence="6">THAP-type domain-containing protein</fullName>
    </recommendedName>
</protein>
<feature type="domain" description="THAP-type" evidence="6">
    <location>
        <begin position="64"/>
        <end position="151"/>
    </location>
</feature>
<evidence type="ECO:0000259" key="6">
    <source>
        <dbReference type="PROSITE" id="PS50950"/>
    </source>
</evidence>
<dbReference type="InterPro" id="IPR026516">
    <property type="entry name" value="THAP1/10"/>
</dbReference>
<reference evidence="7 8" key="1">
    <citation type="journal article" date="2023" name="Nucleic Acids Res.">
        <title>The hologenome of Daphnia magna reveals possible DNA methylation and microbiome-mediated evolution of the host genome.</title>
        <authorList>
            <person name="Chaturvedi A."/>
            <person name="Li X."/>
            <person name="Dhandapani V."/>
            <person name="Marshall H."/>
            <person name="Kissane S."/>
            <person name="Cuenca-Cambronero M."/>
            <person name="Asole G."/>
            <person name="Calvet F."/>
            <person name="Ruiz-Romero M."/>
            <person name="Marangio P."/>
            <person name="Guigo R."/>
            <person name="Rago D."/>
            <person name="Mirbahai L."/>
            <person name="Eastwood N."/>
            <person name="Colbourne J.K."/>
            <person name="Zhou J."/>
            <person name="Mallon E."/>
            <person name="Orsini L."/>
        </authorList>
    </citation>
    <scope>NUCLEOTIDE SEQUENCE [LARGE SCALE GENOMIC DNA]</scope>
    <source>
        <strain evidence="7">LRV0_1</strain>
    </source>
</reference>
<keyword evidence="1" id="KW-0479">Metal-binding</keyword>
<evidence type="ECO:0000256" key="3">
    <source>
        <dbReference type="ARBA" id="ARBA00022833"/>
    </source>
</evidence>
<proteinExistence type="predicted"/>
<evidence type="ECO:0000256" key="5">
    <source>
        <dbReference type="PROSITE-ProRule" id="PRU00309"/>
    </source>
</evidence>
<evidence type="ECO:0000256" key="2">
    <source>
        <dbReference type="ARBA" id="ARBA00022771"/>
    </source>
</evidence>
<keyword evidence="3" id="KW-0862">Zinc</keyword>
<accession>A0ABQ9YUT4</accession>
<evidence type="ECO:0000313" key="8">
    <source>
        <dbReference type="Proteomes" id="UP001234178"/>
    </source>
</evidence>
<dbReference type="Proteomes" id="UP001234178">
    <property type="component" value="Unassembled WGS sequence"/>
</dbReference>
<gene>
    <name evidence="7" type="ORF">OUZ56_006117</name>
</gene>
<dbReference type="InterPro" id="IPR006612">
    <property type="entry name" value="THAP_Znf"/>
</dbReference>
<evidence type="ECO:0000256" key="4">
    <source>
        <dbReference type="ARBA" id="ARBA00023125"/>
    </source>
</evidence>